<evidence type="ECO:0000313" key="13">
    <source>
        <dbReference type="EMBL" id="RCH54925.1"/>
    </source>
</evidence>
<keyword evidence="12" id="KW-1133">Transmembrane helix</keyword>
<feature type="chain" id="PRO_5023247565" description="Phosphatidylserine decarboxylase beta chain" evidence="11">
    <location>
        <begin position="1"/>
        <end position="187"/>
    </location>
</feature>
<keyword evidence="6 11" id="KW-0865">Zymogen</keyword>
<comment type="cofactor">
    <cofactor evidence="11">
        <name>pyruvate</name>
        <dbReference type="ChEBI" id="CHEBI:15361"/>
    </cofactor>
    <text evidence="11">Binds 1 pyruvoyl group covalently per subunit.</text>
</comment>
<keyword evidence="8 11" id="KW-0456">Lyase</keyword>
<comment type="function">
    <text evidence="11">Catalyzes the formation of phosphatidylethanolamine (PtdEtn) from phosphatidylserine (PtdSer).</text>
</comment>
<gene>
    <name evidence="11" type="primary">psd</name>
    <name evidence="13" type="ORF">DJ568_10640</name>
</gene>
<dbReference type="OrthoDB" id="9790893at2"/>
<evidence type="ECO:0000256" key="8">
    <source>
        <dbReference type="ARBA" id="ARBA00023239"/>
    </source>
</evidence>
<comment type="PTM">
    <text evidence="11">Is synthesized initially as an inactive proenzyme. Formation of the active enzyme involves a self-maturation process in which the active site pyruvoyl group is generated from an internal serine residue via an autocatalytic post-translational modification. Two non-identical subunits are generated from the proenzyme in this reaction, and the pyruvate is formed at the N-terminus of the alpha chain, which is derived from the carboxyl end of the proenzyme. The post-translation cleavage follows an unusual pathway, termed non-hydrolytic serinolysis, in which the side chain hydroxyl group of the serine supplies its oxygen atom to form the C-terminus of the beta chain, while the remainder of the serine residue undergoes an oxidative deamination to produce ammonia and the pyruvoyl prosthetic group on the alpha chain.</text>
</comment>
<keyword evidence="9 11" id="KW-1208">Phospholipid metabolism</keyword>
<keyword evidence="4 11" id="KW-0443">Lipid metabolism</keyword>
<keyword evidence="3 11" id="KW-0210">Decarboxylase</keyword>
<feature type="modified residue" description="Pyruvic acid (Ser); by autocatalysis" evidence="11">
    <location>
        <position position="188"/>
    </location>
</feature>
<evidence type="ECO:0000256" key="10">
    <source>
        <dbReference type="ARBA" id="ARBA00023317"/>
    </source>
</evidence>
<name>A0A367GPE6_9SPHI</name>
<feature type="transmembrane region" description="Helical" evidence="12">
    <location>
        <begin position="35"/>
        <end position="54"/>
    </location>
</feature>
<dbReference type="InterPro" id="IPR033175">
    <property type="entry name" value="PSD-A"/>
</dbReference>
<reference evidence="13 14" key="1">
    <citation type="submission" date="2018-05" db="EMBL/GenBank/DDBJ databases">
        <title>Mucilaginibacter hurinus sp. nov., isolated from briquette warehouse soil.</title>
        <authorList>
            <person name="Choi L."/>
        </authorList>
    </citation>
    <scope>NUCLEOTIDE SEQUENCE [LARGE SCALE GENOMIC DNA]</scope>
    <source>
        <strain evidence="13 14">ZR32</strain>
    </source>
</reference>
<dbReference type="GO" id="GO:0004609">
    <property type="term" value="F:phosphatidylserine decarboxylase activity"/>
    <property type="evidence" value="ECO:0007669"/>
    <property type="project" value="UniProtKB-UniRule"/>
</dbReference>
<protein>
    <recommendedName>
        <fullName evidence="11">Phosphatidylserine decarboxylase proenzyme</fullName>
        <ecNumber evidence="11">4.1.1.65</ecNumber>
    </recommendedName>
    <component>
        <recommendedName>
            <fullName evidence="11">Phosphatidylserine decarboxylase alpha chain</fullName>
        </recommendedName>
    </component>
    <component>
        <recommendedName>
            <fullName evidence="11">Phosphatidylserine decarboxylase beta chain</fullName>
        </recommendedName>
    </component>
</protein>
<evidence type="ECO:0000256" key="11">
    <source>
        <dbReference type="HAMAP-Rule" id="MF_00664"/>
    </source>
</evidence>
<evidence type="ECO:0000256" key="7">
    <source>
        <dbReference type="ARBA" id="ARBA00023209"/>
    </source>
</evidence>
<keyword evidence="1 11" id="KW-1003">Cell membrane</keyword>
<dbReference type="NCBIfam" id="NF003685">
    <property type="entry name" value="PRK05305.2-5"/>
    <property type="match status" value="1"/>
</dbReference>
<dbReference type="UniPathway" id="UPA00558">
    <property type="reaction ID" value="UER00616"/>
</dbReference>
<evidence type="ECO:0000256" key="3">
    <source>
        <dbReference type="ARBA" id="ARBA00022793"/>
    </source>
</evidence>
<evidence type="ECO:0000313" key="14">
    <source>
        <dbReference type="Proteomes" id="UP000253209"/>
    </source>
</evidence>
<evidence type="ECO:0000256" key="2">
    <source>
        <dbReference type="ARBA" id="ARBA00022516"/>
    </source>
</evidence>
<keyword evidence="7 11" id="KW-0594">Phospholipid biosynthesis</keyword>
<feature type="active site" description="Schiff-base intermediate with substrate; via pyruvic acid" evidence="11">
    <location>
        <position position="188"/>
    </location>
</feature>
<keyword evidence="10 11" id="KW-0670">Pyruvate</keyword>
<dbReference type="InterPro" id="IPR003817">
    <property type="entry name" value="PS_Dcarbxylase"/>
</dbReference>
<proteinExistence type="inferred from homology"/>
<feature type="transmembrane region" description="Helical" evidence="12">
    <location>
        <begin position="7"/>
        <end position="29"/>
    </location>
</feature>
<accession>A0A367GPE6</accession>
<dbReference type="HAMAP" id="MF_00664">
    <property type="entry name" value="PS_decarb_PSD_A"/>
    <property type="match status" value="1"/>
</dbReference>
<dbReference type="NCBIfam" id="NF003678">
    <property type="entry name" value="PRK05305.1-2"/>
    <property type="match status" value="1"/>
</dbReference>
<evidence type="ECO:0000256" key="4">
    <source>
        <dbReference type="ARBA" id="ARBA00023098"/>
    </source>
</evidence>
<keyword evidence="14" id="KW-1185">Reference proteome</keyword>
<evidence type="ECO:0000256" key="5">
    <source>
        <dbReference type="ARBA" id="ARBA00023136"/>
    </source>
</evidence>
<comment type="caution">
    <text evidence="13">The sequence shown here is derived from an EMBL/GenBank/DDBJ whole genome shotgun (WGS) entry which is preliminary data.</text>
</comment>
<feature type="chain" id="PRO_5023247564" description="Phosphatidylserine decarboxylase alpha chain" evidence="11">
    <location>
        <begin position="188"/>
        <end position="233"/>
    </location>
</feature>
<feature type="site" description="Cleavage (non-hydrolytic); by autocatalysis" evidence="11">
    <location>
        <begin position="187"/>
        <end position="188"/>
    </location>
</feature>
<evidence type="ECO:0000256" key="6">
    <source>
        <dbReference type="ARBA" id="ARBA00023145"/>
    </source>
</evidence>
<comment type="subunit">
    <text evidence="11">Heterodimer of a large membrane-associated beta subunit and a small pyruvoyl-containing alpha subunit.</text>
</comment>
<comment type="subcellular location">
    <subcellularLocation>
        <location evidence="11">Cell membrane</location>
        <topology evidence="11">Peripheral membrane protein</topology>
    </subcellularLocation>
</comment>
<keyword evidence="5 11" id="KW-0472">Membrane</keyword>
<keyword evidence="12" id="KW-0812">Transmembrane</keyword>
<dbReference type="GO" id="GO:0006646">
    <property type="term" value="P:phosphatidylethanolamine biosynthetic process"/>
    <property type="evidence" value="ECO:0007669"/>
    <property type="project" value="UniProtKB-UniRule"/>
</dbReference>
<keyword evidence="2 11" id="KW-0444">Lipid biosynthesis</keyword>
<comment type="similarity">
    <text evidence="11">Belongs to the phosphatidylserine decarboxylase family. PSD-A subfamily.</text>
</comment>
<comment type="catalytic activity">
    <reaction evidence="11">
        <text>a 1,2-diacyl-sn-glycero-3-phospho-L-serine + H(+) = a 1,2-diacyl-sn-glycero-3-phosphoethanolamine + CO2</text>
        <dbReference type="Rhea" id="RHEA:20828"/>
        <dbReference type="ChEBI" id="CHEBI:15378"/>
        <dbReference type="ChEBI" id="CHEBI:16526"/>
        <dbReference type="ChEBI" id="CHEBI:57262"/>
        <dbReference type="ChEBI" id="CHEBI:64612"/>
        <dbReference type="EC" id="4.1.1.65"/>
    </reaction>
</comment>
<dbReference type="Proteomes" id="UP000253209">
    <property type="component" value="Unassembled WGS sequence"/>
</dbReference>
<sequence>MTIHKEGYTSIALCILFIFILNALIQFYLPDAYTLKWVVYILSALLFIIILQFFRSPSLRIATDETHVLCPADGKVVVIEETEETEFLKDKRIQISVFMSPINVHVNRNPIAGVIKYFKYHPGEYLVAWHPKSSTENERTTVVIENHAGVPVLFRQIAGALARRIVWYVKEGDVVEQGQQFGFIKFGSRVDVFLPLGTKVNVSIGEVVKGGRTVLAELPLAVKPVKAPAAKTT</sequence>
<organism evidence="13 14">
    <name type="scientific">Mucilaginibacter hurinus</name>
    <dbReference type="NCBI Taxonomy" id="2201324"/>
    <lineage>
        <taxon>Bacteria</taxon>
        <taxon>Pseudomonadati</taxon>
        <taxon>Bacteroidota</taxon>
        <taxon>Sphingobacteriia</taxon>
        <taxon>Sphingobacteriales</taxon>
        <taxon>Sphingobacteriaceae</taxon>
        <taxon>Mucilaginibacter</taxon>
    </lineage>
</organism>
<evidence type="ECO:0000256" key="1">
    <source>
        <dbReference type="ARBA" id="ARBA00022475"/>
    </source>
</evidence>
<dbReference type="PANTHER" id="PTHR35809">
    <property type="entry name" value="ARCHAETIDYLSERINE DECARBOXYLASE PROENZYME-RELATED"/>
    <property type="match status" value="1"/>
</dbReference>
<evidence type="ECO:0000256" key="12">
    <source>
        <dbReference type="SAM" id="Phobius"/>
    </source>
</evidence>
<dbReference type="AlphaFoldDB" id="A0A367GPE6"/>
<comment type="pathway">
    <text evidence="11">Phospholipid metabolism; phosphatidylethanolamine biosynthesis; phosphatidylethanolamine from CDP-diacylglycerol: step 2/2.</text>
</comment>
<dbReference type="Pfam" id="PF02666">
    <property type="entry name" value="PS_Dcarbxylase"/>
    <property type="match status" value="1"/>
</dbReference>
<dbReference type="PANTHER" id="PTHR35809:SF1">
    <property type="entry name" value="ARCHAETIDYLSERINE DECARBOXYLASE PROENZYME-RELATED"/>
    <property type="match status" value="1"/>
</dbReference>
<dbReference type="EMBL" id="QGDC01000005">
    <property type="protein sequence ID" value="RCH54925.1"/>
    <property type="molecule type" value="Genomic_DNA"/>
</dbReference>
<evidence type="ECO:0000256" key="9">
    <source>
        <dbReference type="ARBA" id="ARBA00023264"/>
    </source>
</evidence>
<dbReference type="GO" id="GO:0005886">
    <property type="term" value="C:plasma membrane"/>
    <property type="evidence" value="ECO:0007669"/>
    <property type="project" value="UniProtKB-SubCell"/>
</dbReference>
<dbReference type="RefSeq" id="WP_114005251.1">
    <property type="nucleotide sequence ID" value="NZ_QGDC01000005.1"/>
</dbReference>
<dbReference type="EC" id="4.1.1.65" evidence="11"/>